<dbReference type="UniPathway" id="UPA00124"/>
<dbReference type="RefSeq" id="WP_131123940.1">
    <property type="nucleotide sequence ID" value="NZ_SIXH01000139.1"/>
</dbReference>
<dbReference type="Gene3D" id="3.40.50.720">
    <property type="entry name" value="NAD(P)-binding Rossmann-like Domain"/>
    <property type="match status" value="1"/>
</dbReference>
<name>A0A4Q9HTP4_STRKA</name>
<dbReference type="InterPro" id="IPR005913">
    <property type="entry name" value="dTDP_dehydrorham_reduct"/>
</dbReference>
<dbReference type="EMBL" id="SIXH01000139">
    <property type="protein sequence ID" value="TBO58454.1"/>
    <property type="molecule type" value="Genomic_DNA"/>
</dbReference>
<keyword evidence="2" id="KW-0521">NADP</keyword>
<feature type="region of interest" description="Disordered" evidence="3">
    <location>
        <begin position="277"/>
        <end position="320"/>
    </location>
</feature>
<dbReference type="CDD" id="cd05254">
    <property type="entry name" value="dTDP_HR_like_SDR_e"/>
    <property type="match status" value="1"/>
</dbReference>
<dbReference type="GO" id="GO:0019305">
    <property type="term" value="P:dTDP-rhamnose biosynthetic process"/>
    <property type="evidence" value="ECO:0007669"/>
    <property type="project" value="UniProtKB-UniPathway"/>
</dbReference>
<evidence type="ECO:0000313" key="6">
    <source>
        <dbReference type="Proteomes" id="UP000292452"/>
    </source>
</evidence>
<dbReference type="EC" id="1.1.1.133" evidence="2"/>
<dbReference type="InterPro" id="IPR029903">
    <property type="entry name" value="RmlD-like-bd"/>
</dbReference>
<dbReference type="PANTHER" id="PTHR10491:SF4">
    <property type="entry name" value="METHIONINE ADENOSYLTRANSFERASE 2 SUBUNIT BETA"/>
    <property type="match status" value="1"/>
</dbReference>
<evidence type="ECO:0000313" key="5">
    <source>
        <dbReference type="EMBL" id="TBO58454.1"/>
    </source>
</evidence>
<evidence type="ECO:0000256" key="2">
    <source>
        <dbReference type="RuleBase" id="RU364082"/>
    </source>
</evidence>
<evidence type="ECO:0000256" key="1">
    <source>
        <dbReference type="ARBA" id="ARBA00010944"/>
    </source>
</evidence>
<keyword evidence="2 5" id="KW-0560">Oxidoreductase</keyword>
<dbReference type="GO" id="GO:0005829">
    <property type="term" value="C:cytosol"/>
    <property type="evidence" value="ECO:0007669"/>
    <property type="project" value="TreeGrafter"/>
</dbReference>
<comment type="caution">
    <text evidence="5">The sequence shown here is derived from an EMBL/GenBank/DDBJ whole genome shotgun (WGS) entry which is preliminary data.</text>
</comment>
<dbReference type="Proteomes" id="UP000292452">
    <property type="component" value="Unassembled WGS sequence"/>
</dbReference>
<feature type="domain" description="RmlD-like substrate binding" evidence="4">
    <location>
        <begin position="5"/>
        <end position="284"/>
    </location>
</feature>
<evidence type="ECO:0000259" key="4">
    <source>
        <dbReference type="Pfam" id="PF04321"/>
    </source>
</evidence>
<evidence type="ECO:0000256" key="3">
    <source>
        <dbReference type="SAM" id="MobiDB-lite"/>
    </source>
</evidence>
<dbReference type="Gene3D" id="3.90.25.10">
    <property type="entry name" value="UDP-galactose 4-epimerase, domain 1"/>
    <property type="match status" value="1"/>
</dbReference>
<proteinExistence type="inferred from homology"/>
<dbReference type="NCBIfam" id="TIGR01214">
    <property type="entry name" value="rmlD"/>
    <property type="match status" value="1"/>
</dbReference>
<comment type="similarity">
    <text evidence="1 2">Belongs to the dTDP-4-dehydrorhamnose reductase family.</text>
</comment>
<dbReference type="AlphaFoldDB" id="A0A4Q9HTP4"/>
<dbReference type="SUPFAM" id="SSF51735">
    <property type="entry name" value="NAD(P)-binding Rossmann-fold domains"/>
    <property type="match status" value="1"/>
</dbReference>
<keyword evidence="6" id="KW-1185">Reference proteome</keyword>
<gene>
    <name evidence="5" type="primary">rfbD</name>
    <name evidence="5" type="ORF">EYS09_17370</name>
</gene>
<accession>A0A4Q9HTP4</accession>
<comment type="function">
    <text evidence="2">Catalyzes the reduction of dTDP-6-deoxy-L-lyxo-4-hexulose to yield dTDP-L-rhamnose.</text>
</comment>
<protein>
    <recommendedName>
        <fullName evidence="2">dTDP-4-dehydrorhamnose reductase</fullName>
        <ecNumber evidence="2">1.1.1.133</ecNumber>
    </recommendedName>
</protein>
<reference evidence="5 6" key="1">
    <citation type="submission" date="2019-02" db="EMBL/GenBank/DDBJ databases">
        <title>Draft Genome Sequence of Streptomyces sp. AM-2504, identified by 16S rRNA comparative analysis as a Streptomyces Kasugaensis strain.</title>
        <authorList>
            <person name="Napolioni V."/>
            <person name="Giuliodori A.M."/>
            <person name="Spurio R."/>
            <person name="Fabbretti A."/>
        </authorList>
    </citation>
    <scope>NUCLEOTIDE SEQUENCE [LARGE SCALE GENOMIC DNA]</scope>
    <source>
        <strain evidence="5 6">AM-2504</strain>
    </source>
</reference>
<dbReference type="PANTHER" id="PTHR10491">
    <property type="entry name" value="DTDP-4-DEHYDRORHAMNOSE REDUCTASE"/>
    <property type="match status" value="1"/>
</dbReference>
<sequence length="320" mass="33316">MSGWLITGADGMLGREVVAALRRTGAPVLPLARPDLDLTDAAAVHRTLRRARPAVVVNCAAWTDVDGAESAERAALAVNGDAVRTLARACAGVRSRMLHLSTDYVFAGDADTPYPEDAPAAPRSAYGRGKLAGERAVLEELPRLGTVVRTAWLYAGHGRNFVTTMAERAAAGAEVRVVDDQYGQPTWARDVAGRLLALGGLPAERAAGVFHATAAGRTTWFGLAREVFRLTGADPALVRPISTAQLGRPAPRPAFGVLGHGRWAAAGLAPPRPWADGLAEALSATTRPCPPLPSPSPPDAPDAPDVSGFSTGTYDSKGVA</sequence>
<comment type="pathway">
    <text evidence="2">Carbohydrate biosynthesis; dTDP-L-rhamnose biosynthesis.</text>
</comment>
<dbReference type="InterPro" id="IPR036291">
    <property type="entry name" value="NAD(P)-bd_dom_sf"/>
</dbReference>
<organism evidence="5 6">
    <name type="scientific">Streptomyces kasugaensis</name>
    <dbReference type="NCBI Taxonomy" id="1946"/>
    <lineage>
        <taxon>Bacteria</taxon>
        <taxon>Bacillati</taxon>
        <taxon>Actinomycetota</taxon>
        <taxon>Actinomycetes</taxon>
        <taxon>Kitasatosporales</taxon>
        <taxon>Streptomycetaceae</taxon>
        <taxon>Streptomyces</taxon>
    </lineage>
</organism>
<feature type="compositionally biased region" description="Pro residues" evidence="3">
    <location>
        <begin position="288"/>
        <end position="301"/>
    </location>
</feature>
<dbReference type="GO" id="GO:0008831">
    <property type="term" value="F:dTDP-4-dehydrorhamnose reductase activity"/>
    <property type="evidence" value="ECO:0007669"/>
    <property type="project" value="UniProtKB-EC"/>
</dbReference>
<dbReference type="Pfam" id="PF04321">
    <property type="entry name" value="RmlD_sub_bind"/>
    <property type="match status" value="1"/>
</dbReference>